<dbReference type="EMBL" id="QGNW01000018">
    <property type="protein sequence ID" value="RVX15502.1"/>
    <property type="molecule type" value="Genomic_DNA"/>
</dbReference>
<accession>A0A438K2Q2</accession>
<organism evidence="2 3">
    <name type="scientific">Vitis vinifera</name>
    <name type="common">Grape</name>
    <dbReference type="NCBI Taxonomy" id="29760"/>
    <lineage>
        <taxon>Eukaryota</taxon>
        <taxon>Viridiplantae</taxon>
        <taxon>Streptophyta</taxon>
        <taxon>Embryophyta</taxon>
        <taxon>Tracheophyta</taxon>
        <taxon>Spermatophyta</taxon>
        <taxon>Magnoliopsida</taxon>
        <taxon>eudicotyledons</taxon>
        <taxon>Gunneridae</taxon>
        <taxon>Pentapetalae</taxon>
        <taxon>rosids</taxon>
        <taxon>Vitales</taxon>
        <taxon>Vitaceae</taxon>
        <taxon>Viteae</taxon>
        <taxon>Vitis</taxon>
    </lineage>
</organism>
<dbReference type="AlphaFoldDB" id="A0A438K2Q2"/>
<comment type="caution">
    <text evidence="2">The sequence shown here is derived from an EMBL/GenBank/DDBJ whole genome shotgun (WGS) entry which is preliminary data.</text>
</comment>
<evidence type="ECO:0000313" key="2">
    <source>
        <dbReference type="EMBL" id="RVX15502.1"/>
    </source>
</evidence>
<name>A0A438K2Q2_VITVI</name>
<evidence type="ECO:0000256" key="1">
    <source>
        <dbReference type="SAM" id="MobiDB-lite"/>
    </source>
</evidence>
<feature type="region of interest" description="Disordered" evidence="1">
    <location>
        <begin position="48"/>
        <end position="79"/>
    </location>
</feature>
<evidence type="ECO:0000313" key="3">
    <source>
        <dbReference type="Proteomes" id="UP000288805"/>
    </source>
</evidence>
<reference evidence="2 3" key="1">
    <citation type="journal article" date="2018" name="PLoS Genet.">
        <title>Population sequencing reveals clonal diversity and ancestral inbreeding in the grapevine cultivar Chardonnay.</title>
        <authorList>
            <person name="Roach M.J."/>
            <person name="Johnson D.L."/>
            <person name="Bohlmann J."/>
            <person name="van Vuuren H.J."/>
            <person name="Jones S.J."/>
            <person name="Pretorius I.S."/>
            <person name="Schmidt S.A."/>
            <person name="Borneman A.R."/>
        </authorList>
    </citation>
    <scope>NUCLEOTIDE SEQUENCE [LARGE SCALE GENOMIC DNA]</scope>
    <source>
        <strain evidence="3">cv. Chardonnay</strain>
        <tissue evidence="2">Leaf</tissue>
    </source>
</reference>
<gene>
    <name evidence="2" type="ORF">CK203_008961</name>
</gene>
<sequence length="191" mass="21333">MLPPMKESFIFLFLIFRGKTSRKTRIRIPISLISFPLTPLKVTGPVPVPSPIDPIPEPKSVPKPNSSPTKSAKNRMTGKVYSSKKATVPRLIQVQEPEPVSGNEVIVSPLPLQIGSELPIVIGKGMRQCTKHPLYPLSYVVSFKKLSWSYESFLTNLNNIHIPTTLSEALSNENWKQTMNSEIKALEKNQT</sequence>
<protein>
    <submittedName>
        <fullName evidence="2">Uncharacterized protein</fullName>
    </submittedName>
</protein>
<feature type="compositionally biased region" description="Pro residues" evidence="1">
    <location>
        <begin position="48"/>
        <end position="61"/>
    </location>
</feature>
<proteinExistence type="predicted"/>
<dbReference type="Proteomes" id="UP000288805">
    <property type="component" value="Unassembled WGS sequence"/>
</dbReference>